<feature type="signal peptide" evidence="2">
    <location>
        <begin position="1"/>
        <end position="29"/>
    </location>
</feature>
<gene>
    <name evidence="4" type="ORF">F3N42_01085</name>
</gene>
<protein>
    <submittedName>
        <fullName evidence="4">Porin family protein</fullName>
    </submittedName>
</protein>
<comment type="caution">
    <text evidence="4">The sequence shown here is derived from an EMBL/GenBank/DDBJ whole genome shotgun (WGS) entry which is preliminary data.</text>
</comment>
<name>A0A5N0TJ81_9GAMM</name>
<proteinExistence type="predicted"/>
<organism evidence="4 5">
    <name type="scientific">Marinihelvus fidelis</name>
    <dbReference type="NCBI Taxonomy" id="2613842"/>
    <lineage>
        <taxon>Bacteria</taxon>
        <taxon>Pseudomonadati</taxon>
        <taxon>Pseudomonadota</taxon>
        <taxon>Gammaproteobacteria</taxon>
        <taxon>Chromatiales</taxon>
        <taxon>Wenzhouxiangellaceae</taxon>
        <taxon>Marinihelvus</taxon>
    </lineage>
</organism>
<dbReference type="Gene3D" id="2.40.160.20">
    <property type="match status" value="1"/>
</dbReference>
<dbReference type="AlphaFoldDB" id="A0A5N0TJ81"/>
<dbReference type="InterPro" id="IPR011250">
    <property type="entry name" value="OMP/PagP_B-barrel"/>
</dbReference>
<evidence type="ECO:0000259" key="3">
    <source>
        <dbReference type="Pfam" id="PF13505"/>
    </source>
</evidence>
<dbReference type="Pfam" id="PF13505">
    <property type="entry name" value="OMP_b-brl"/>
    <property type="match status" value="1"/>
</dbReference>
<evidence type="ECO:0000256" key="2">
    <source>
        <dbReference type="SAM" id="SignalP"/>
    </source>
</evidence>
<feature type="chain" id="PRO_5024418081" evidence="2">
    <location>
        <begin position="30"/>
        <end position="181"/>
    </location>
</feature>
<evidence type="ECO:0000313" key="4">
    <source>
        <dbReference type="EMBL" id="KAA9134167.1"/>
    </source>
</evidence>
<keyword evidence="1 2" id="KW-0732">Signal</keyword>
<sequence>MAFNPKSITKATAVLAPFAALLFSGSVAADSGAYIGGSIGQSYVDMDCCGSEDDSAWKVFGGYNFDITFINLAIEGEYIDFGTFSDTYVGTSTRHYSYDTSALAGFGVAGLDLGFIGFFAKAGIADWDAGSGQDGTDPAYGIGARLTFSSVEVRAEYEYFDIDSSRLSDLSLLSIGAAWTF</sequence>
<feature type="domain" description="Outer membrane protein beta-barrel" evidence="3">
    <location>
        <begin position="20"/>
        <end position="181"/>
    </location>
</feature>
<evidence type="ECO:0000313" key="5">
    <source>
        <dbReference type="Proteomes" id="UP000325372"/>
    </source>
</evidence>
<dbReference type="InterPro" id="IPR027385">
    <property type="entry name" value="Beta-barrel_OMP"/>
</dbReference>
<reference evidence="4 5" key="1">
    <citation type="submission" date="2019-09" db="EMBL/GenBank/DDBJ databases">
        <title>Wenzhouxiangella sp. Genome sequencing and assembly.</title>
        <authorList>
            <person name="Zhang R."/>
        </authorList>
    </citation>
    <scope>NUCLEOTIDE SEQUENCE [LARGE SCALE GENOMIC DNA]</scope>
    <source>
        <strain evidence="4 5">W260</strain>
    </source>
</reference>
<dbReference type="RefSeq" id="WP_150862526.1">
    <property type="nucleotide sequence ID" value="NZ_VYXP01000001.1"/>
</dbReference>
<keyword evidence="5" id="KW-1185">Reference proteome</keyword>
<dbReference type="EMBL" id="VYXP01000001">
    <property type="protein sequence ID" value="KAA9134167.1"/>
    <property type="molecule type" value="Genomic_DNA"/>
</dbReference>
<accession>A0A5N0TJ81</accession>
<dbReference type="Proteomes" id="UP000325372">
    <property type="component" value="Unassembled WGS sequence"/>
</dbReference>
<evidence type="ECO:0000256" key="1">
    <source>
        <dbReference type="ARBA" id="ARBA00022729"/>
    </source>
</evidence>
<dbReference type="SUPFAM" id="SSF56925">
    <property type="entry name" value="OMPA-like"/>
    <property type="match status" value="1"/>
</dbReference>